<evidence type="ECO:0000313" key="9">
    <source>
        <dbReference type="Proteomes" id="UP000011087"/>
    </source>
</evidence>
<comment type="subcellular location">
    <subcellularLocation>
        <location evidence="1">Cytoplasm</location>
    </subcellularLocation>
</comment>
<protein>
    <recommendedName>
        <fullName evidence="6">EF-hand domain-containing protein</fullName>
    </recommendedName>
</protein>
<dbReference type="RefSeq" id="XP_005840101.1">
    <property type="nucleotide sequence ID" value="XM_005840044.1"/>
</dbReference>
<dbReference type="InterPro" id="IPR018247">
    <property type="entry name" value="EF_Hand_1_Ca_BS"/>
</dbReference>
<dbReference type="InterPro" id="IPR051426">
    <property type="entry name" value="Peflin/Sorcin_CaBP"/>
</dbReference>
<proteinExistence type="predicted"/>
<dbReference type="HOGENOM" id="CLU_061288_22_5_1"/>
<organism evidence="7">
    <name type="scientific">Guillardia theta (strain CCMP2712)</name>
    <name type="common">Cryptophyte</name>
    <dbReference type="NCBI Taxonomy" id="905079"/>
    <lineage>
        <taxon>Eukaryota</taxon>
        <taxon>Cryptophyceae</taxon>
        <taxon>Pyrenomonadales</taxon>
        <taxon>Geminigeraceae</taxon>
        <taxon>Guillardia</taxon>
    </lineage>
</organism>
<keyword evidence="5" id="KW-0106">Calcium</keyword>
<dbReference type="EnsemblProtists" id="EKX53121">
    <property type="protein sequence ID" value="EKX53121"/>
    <property type="gene ID" value="GUITHDRAFT_64687"/>
</dbReference>
<dbReference type="PaxDb" id="55529-EKX53121"/>
<evidence type="ECO:0000313" key="8">
    <source>
        <dbReference type="EnsemblProtists" id="EKX53121"/>
    </source>
</evidence>
<keyword evidence="2" id="KW-0963">Cytoplasm</keyword>
<dbReference type="KEGG" id="gtt:GUITHDRAFT_64687"/>
<name>L1JX10_GUITC</name>
<dbReference type="GO" id="GO:0043226">
    <property type="term" value="C:organelle"/>
    <property type="evidence" value="ECO:0007669"/>
    <property type="project" value="UniProtKB-ARBA"/>
</dbReference>
<evidence type="ECO:0000259" key="6">
    <source>
        <dbReference type="PROSITE" id="PS50222"/>
    </source>
</evidence>
<dbReference type="Proteomes" id="UP000011087">
    <property type="component" value="Unassembled WGS sequence"/>
</dbReference>
<dbReference type="EMBL" id="JH992971">
    <property type="protein sequence ID" value="EKX53121.1"/>
    <property type="molecule type" value="Genomic_DNA"/>
</dbReference>
<dbReference type="AlphaFoldDB" id="L1JX10"/>
<dbReference type="eggNOG" id="KOG0028">
    <property type="taxonomic scope" value="Eukaryota"/>
</dbReference>
<dbReference type="InterPro" id="IPR002048">
    <property type="entry name" value="EF_hand_dom"/>
</dbReference>
<dbReference type="Pfam" id="PF13499">
    <property type="entry name" value="EF-hand_7"/>
    <property type="match status" value="1"/>
</dbReference>
<dbReference type="GO" id="GO:0005737">
    <property type="term" value="C:cytoplasm"/>
    <property type="evidence" value="ECO:0007669"/>
    <property type="project" value="UniProtKB-SubCell"/>
</dbReference>
<accession>L1JX10</accession>
<dbReference type="PROSITE" id="PS50222">
    <property type="entry name" value="EF_HAND_2"/>
    <property type="match status" value="2"/>
</dbReference>
<dbReference type="GO" id="GO:0005509">
    <property type="term" value="F:calcium ion binding"/>
    <property type="evidence" value="ECO:0007669"/>
    <property type="project" value="InterPro"/>
</dbReference>
<evidence type="ECO:0000256" key="5">
    <source>
        <dbReference type="ARBA" id="ARBA00022837"/>
    </source>
</evidence>
<reference evidence="7 9" key="1">
    <citation type="journal article" date="2012" name="Nature">
        <title>Algal genomes reveal evolutionary mosaicism and the fate of nucleomorphs.</title>
        <authorList>
            <consortium name="DOE Joint Genome Institute"/>
            <person name="Curtis B.A."/>
            <person name="Tanifuji G."/>
            <person name="Burki F."/>
            <person name="Gruber A."/>
            <person name="Irimia M."/>
            <person name="Maruyama S."/>
            <person name="Arias M.C."/>
            <person name="Ball S.G."/>
            <person name="Gile G.H."/>
            <person name="Hirakawa Y."/>
            <person name="Hopkins J.F."/>
            <person name="Kuo A."/>
            <person name="Rensing S.A."/>
            <person name="Schmutz J."/>
            <person name="Symeonidi A."/>
            <person name="Elias M."/>
            <person name="Eveleigh R.J."/>
            <person name="Herman E.K."/>
            <person name="Klute M.J."/>
            <person name="Nakayama T."/>
            <person name="Obornik M."/>
            <person name="Reyes-Prieto A."/>
            <person name="Armbrust E.V."/>
            <person name="Aves S.J."/>
            <person name="Beiko R.G."/>
            <person name="Coutinho P."/>
            <person name="Dacks J.B."/>
            <person name="Durnford D.G."/>
            <person name="Fast N.M."/>
            <person name="Green B.R."/>
            <person name="Grisdale C.J."/>
            <person name="Hempel F."/>
            <person name="Henrissat B."/>
            <person name="Hoppner M.P."/>
            <person name="Ishida K."/>
            <person name="Kim E."/>
            <person name="Koreny L."/>
            <person name="Kroth P.G."/>
            <person name="Liu Y."/>
            <person name="Malik S.B."/>
            <person name="Maier U.G."/>
            <person name="McRose D."/>
            <person name="Mock T."/>
            <person name="Neilson J.A."/>
            <person name="Onodera N.T."/>
            <person name="Poole A.M."/>
            <person name="Pritham E.J."/>
            <person name="Richards T.A."/>
            <person name="Rocap G."/>
            <person name="Roy S.W."/>
            <person name="Sarai C."/>
            <person name="Schaack S."/>
            <person name="Shirato S."/>
            <person name="Slamovits C.H."/>
            <person name="Spencer D.F."/>
            <person name="Suzuki S."/>
            <person name="Worden A.Z."/>
            <person name="Zauner S."/>
            <person name="Barry K."/>
            <person name="Bell C."/>
            <person name="Bharti A.K."/>
            <person name="Crow J.A."/>
            <person name="Grimwood J."/>
            <person name="Kramer R."/>
            <person name="Lindquist E."/>
            <person name="Lucas S."/>
            <person name="Salamov A."/>
            <person name="McFadden G.I."/>
            <person name="Lane C.E."/>
            <person name="Keeling P.J."/>
            <person name="Gray M.W."/>
            <person name="Grigoriev I.V."/>
            <person name="Archibald J.M."/>
        </authorList>
    </citation>
    <scope>NUCLEOTIDE SEQUENCE</scope>
    <source>
        <strain evidence="7 9">CCMP2712</strain>
    </source>
</reference>
<dbReference type="SUPFAM" id="SSF47473">
    <property type="entry name" value="EF-hand"/>
    <property type="match status" value="1"/>
</dbReference>
<evidence type="ECO:0000256" key="4">
    <source>
        <dbReference type="ARBA" id="ARBA00022737"/>
    </source>
</evidence>
<dbReference type="PANTHER" id="PTHR46212:SF3">
    <property type="entry name" value="GH27120P"/>
    <property type="match status" value="1"/>
</dbReference>
<feature type="domain" description="EF-hand" evidence="6">
    <location>
        <begin position="8"/>
        <end position="43"/>
    </location>
</feature>
<evidence type="ECO:0000256" key="3">
    <source>
        <dbReference type="ARBA" id="ARBA00022723"/>
    </source>
</evidence>
<dbReference type="SMART" id="SM00054">
    <property type="entry name" value="EFh"/>
    <property type="match status" value="2"/>
</dbReference>
<dbReference type="GeneID" id="17309519"/>
<dbReference type="GO" id="GO:0048306">
    <property type="term" value="F:calcium-dependent protein binding"/>
    <property type="evidence" value="ECO:0007669"/>
    <property type="project" value="UniProtKB-ARBA"/>
</dbReference>
<reference evidence="8" key="3">
    <citation type="submission" date="2015-06" db="UniProtKB">
        <authorList>
            <consortium name="EnsemblProtists"/>
        </authorList>
    </citation>
    <scope>IDENTIFICATION</scope>
</reference>
<dbReference type="PROSITE" id="PS00018">
    <property type="entry name" value="EF_HAND_1"/>
    <property type="match status" value="2"/>
</dbReference>
<dbReference type="Gene3D" id="1.10.238.10">
    <property type="entry name" value="EF-hand"/>
    <property type="match status" value="1"/>
</dbReference>
<dbReference type="OrthoDB" id="186625at2759"/>
<evidence type="ECO:0000313" key="7">
    <source>
        <dbReference type="EMBL" id="EKX53121.1"/>
    </source>
</evidence>
<dbReference type="OMA" id="IGEQDTR"/>
<dbReference type="STRING" id="905079.L1JX10"/>
<dbReference type="InterPro" id="IPR011992">
    <property type="entry name" value="EF-hand-dom_pair"/>
</dbReference>
<dbReference type="PANTHER" id="PTHR46212">
    <property type="entry name" value="PEFLIN"/>
    <property type="match status" value="1"/>
</dbReference>
<dbReference type="CDD" id="cd00051">
    <property type="entry name" value="EFh"/>
    <property type="match status" value="1"/>
</dbReference>
<keyword evidence="9" id="KW-1185">Reference proteome</keyword>
<evidence type="ECO:0000256" key="2">
    <source>
        <dbReference type="ARBA" id="ARBA00022490"/>
    </source>
</evidence>
<evidence type="ECO:0000256" key="1">
    <source>
        <dbReference type="ARBA" id="ARBA00004496"/>
    </source>
</evidence>
<dbReference type="FunFam" id="1.10.238.10:FF:000178">
    <property type="entry name" value="Calmodulin-2 A"/>
    <property type="match status" value="1"/>
</dbReference>
<gene>
    <name evidence="7" type="ORF">GUITHDRAFT_64687</name>
</gene>
<keyword evidence="4" id="KW-0677">Repeat</keyword>
<sequence>MSDEERRAKIVEAKQIFDTYDQDGGGSIDAQELKEALAAADVEMSEEEVASLLEEYDEDGSGTISFEEFCQMQVRIC</sequence>
<feature type="domain" description="EF-hand" evidence="6">
    <location>
        <begin position="44"/>
        <end position="77"/>
    </location>
</feature>
<keyword evidence="3" id="KW-0479">Metal-binding</keyword>
<reference evidence="9" key="2">
    <citation type="submission" date="2012-11" db="EMBL/GenBank/DDBJ databases">
        <authorList>
            <person name="Kuo A."/>
            <person name="Curtis B.A."/>
            <person name="Tanifuji G."/>
            <person name="Burki F."/>
            <person name="Gruber A."/>
            <person name="Irimia M."/>
            <person name="Maruyama S."/>
            <person name="Arias M.C."/>
            <person name="Ball S.G."/>
            <person name="Gile G.H."/>
            <person name="Hirakawa Y."/>
            <person name="Hopkins J.F."/>
            <person name="Rensing S.A."/>
            <person name="Schmutz J."/>
            <person name="Symeonidi A."/>
            <person name="Elias M."/>
            <person name="Eveleigh R.J."/>
            <person name="Herman E.K."/>
            <person name="Klute M.J."/>
            <person name="Nakayama T."/>
            <person name="Obornik M."/>
            <person name="Reyes-Prieto A."/>
            <person name="Armbrust E.V."/>
            <person name="Aves S.J."/>
            <person name="Beiko R.G."/>
            <person name="Coutinho P."/>
            <person name="Dacks J.B."/>
            <person name="Durnford D.G."/>
            <person name="Fast N.M."/>
            <person name="Green B.R."/>
            <person name="Grisdale C."/>
            <person name="Hempe F."/>
            <person name="Henrissat B."/>
            <person name="Hoppner M.P."/>
            <person name="Ishida K.-I."/>
            <person name="Kim E."/>
            <person name="Koreny L."/>
            <person name="Kroth P.G."/>
            <person name="Liu Y."/>
            <person name="Malik S.-B."/>
            <person name="Maier U.G."/>
            <person name="McRose D."/>
            <person name="Mock T."/>
            <person name="Neilson J.A."/>
            <person name="Onodera N.T."/>
            <person name="Poole A.M."/>
            <person name="Pritham E.J."/>
            <person name="Richards T.A."/>
            <person name="Rocap G."/>
            <person name="Roy S.W."/>
            <person name="Sarai C."/>
            <person name="Schaack S."/>
            <person name="Shirato S."/>
            <person name="Slamovits C.H."/>
            <person name="Spencer D.F."/>
            <person name="Suzuki S."/>
            <person name="Worden A.Z."/>
            <person name="Zauner S."/>
            <person name="Barry K."/>
            <person name="Bell C."/>
            <person name="Bharti A.K."/>
            <person name="Crow J.A."/>
            <person name="Grimwood J."/>
            <person name="Kramer R."/>
            <person name="Lindquist E."/>
            <person name="Lucas S."/>
            <person name="Salamov A."/>
            <person name="McFadden G.I."/>
            <person name="Lane C.E."/>
            <person name="Keeling P.J."/>
            <person name="Gray M.W."/>
            <person name="Grigoriev I.V."/>
            <person name="Archibald J.M."/>
        </authorList>
    </citation>
    <scope>NUCLEOTIDE SEQUENCE</scope>
    <source>
        <strain evidence="9">CCMP2712</strain>
    </source>
</reference>